<proteinExistence type="inferred from homology"/>
<evidence type="ECO:0000313" key="7">
    <source>
        <dbReference type="Proteomes" id="UP001370490"/>
    </source>
</evidence>
<protein>
    <submittedName>
        <fullName evidence="6">Alpha crystallin/Hsp20 domain</fullName>
    </submittedName>
</protein>
<feature type="compositionally biased region" description="Basic and acidic residues" evidence="4">
    <location>
        <begin position="198"/>
        <end position="210"/>
    </location>
</feature>
<reference evidence="6 7" key="1">
    <citation type="submission" date="2023-12" db="EMBL/GenBank/DDBJ databases">
        <title>A high-quality genome assembly for Dillenia turbinata (Dilleniales).</title>
        <authorList>
            <person name="Chanderbali A."/>
        </authorList>
    </citation>
    <scope>NUCLEOTIDE SEQUENCE [LARGE SCALE GENOMIC DNA]</scope>
    <source>
        <strain evidence="6">LSX21</strain>
        <tissue evidence="6">Leaf</tissue>
    </source>
</reference>
<evidence type="ECO:0000256" key="1">
    <source>
        <dbReference type="ARBA" id="ARBA00023016"/>
    </source>
</evidence>
<feature type="non-terminal residue" evidence="6">
    <location>
        <position position="1"/>
    </location>
</feature>
<dbReference type="EMBL" id="JBAMMX010000015">
    <property type="protein sequence ID" value="KAK6926075.1"/>
    <property type="molecule type" value="Genomic_DNA"/>
</dbReference>
<keyword evidence="1" id="KW-0346">Stress response</keyword>
<dbReference type="CDD" id="cd06464">
    <property type="entry name" value="ACD_sHsps-like"/>
    <property type="match status" value="1"/>
</dbReference>
<sequence>KHSKKNYNNINPTLDQLQTPVTYKWLPKFLTCSTTTPLSFNNHPVSQNRATNNKPSSVLFPFSSFNAKPISGKQVSRVVRARASEGDMKNSSVDVQHVDDNQQDNQANTPLSFRCFVLHGLIPTKPMQKSFLLLTSLLDPFSPMRTMRQMLDTMDRIFEDLIASPSRPRPAGEVHAPWDIGHEENEIKMRLDMPGLSKEEVKGEHKKEEESGGNGWSGRSQNSYDTCLRLPDKCEKDKIKVELKNGVLFITIPKTKVERKKIFFFPTPKSTSSIDICFDNKSFNCCLVITTLILLTPSLCFGSTIEDKPSRLMLSREVDEDFGVGNKKYLCLSQGINYGSHAKWQGNDRKNQE</sequence>
<dbReference type="InterPro" id="IPR002068">
    <property type="entry name" value="A-crystallin/Hsp20_dom"/>
</dbReference>
<dbReference type="PANTHER" id="PTHR46733">
    <property type="entry name" value="26.5 KDA HEAT SHOCK PROTEIN, MITOCHONDRIAL"/>
    <property type="match status" value="1"/>
</dbReference>
<keyword evidence="7" id="KW-1185">Reference proteome</keyword>
<feature type="domain" description="SHSP" evidence="5">
    <location>
        <begin position="169"/>
        <end position="277"/>
    </location>
</feature>
<dbReference type="GO" id="GO:0009408">
    <property type="term" value="P:response to heat"/>
    <property type="evidence" value="ECO:0007669"/>
    <property type="project" value="InterPro"/>
</dbReference>
<comment type="caution">
    <text evidence="6">The sequence shown here is derived from an EMBL/GenBank/DDBJ whole genome shotgun (WGS) entry which is preliminary data.</text>
</comment>
<dbReference type="PANTHER" id="PTHR46733:SF4">
    <property type="entry name" value="HEAT SHOCK PROTEIN 21, CHLOROPLASTIC"/>
    <property type="match status" value="1"/>
</dbReference>
<dbReference type="PROSITE" id="PS01031">
    <property type="entry name" value="SHSP"/>
    <property type="match status" value="1"/>
</dbReference>
<comment type="similarity">
    <text evidence="2 3">Belongs to the small heat shock protein (HSP20) family.</text>
</comment>
<dbReference type="Gene3D" id="2.60.40.790">
    <property type="match status" value="1"/>
</dbReference>
<evidence type="ECO:0000256" key="4">
    <source>
        <dbReference type="SAM" id="MobiDB-lite"/>
    </source>
</evidence>
<dbReference type="SUPFAM" id="SSF49764">
    <property type="entry name" value="HSP20-like chaperones"/>
    <property type="match status" value="1"/>
</dbReference>
<evidence type="ECO:0000259" key="5">
    <source>
        <dbReference type="PROSITE" id="PS01031"/>
    </source>
</evidence>
<dbReference type="Pfam" id="PF00011">
    <property type="entry name" value="HSP20"/>
    <property type="match status" value="1"/>
</dbReference>
<dbReference type="Proteomes" id="UP001370490">
    <property type="component" value="Unassembled WGS sequence"/>
</dbReference>
<evidence type="ECO:0000313" key="6">
    <source>
        <dbReference type="EMBL" id="KAK6926075.1"/>
    </source>
</evidence>
<organism evidence="6 7">
    <name type="scientific">Dillenia turbinata</name>
    <dbReference type="NCBI Taxonomy" id="194707"/>
    <lineage>
        <taxon>Eukaryota</taxon>
        <taxon>Viridiplantae</taxon>
        <taxon>Streptophyta</taxon>
        <taxon>Embryophyta</taxon>
        <taxon>Tracheophyta</taxon>
        <taxon>Spermatophyta</taxon>
        <taxon>Magnoliopsida</taxon>
        <taxon>eudicotyledons</taxon>
        <taxon>Gunneridae</taxon>
        <taxon>Pentapetalae</taxon>
        <taxon>Dilleniales</taxon>
        <taxon>Dilleniaceae</taxon>
        <taxon>Dillenia</taxon>
    </lineage>
</organism>
<feature type="region of interest" description="Disordered" evidence="4">
    <location>
        <begin position="198"/>
        <end position="220"/>
    </location>
</feature>
<dbReference type="AlphaFoldDB" id="A0AAN8V226"/>
<evidence type="ECO:0000256" key="3">
    <source>
        <dbReference type="RuleBase" id="RU003616"/>
    </source>
</evidence>
<name>A0AAN8V226_9MAGN</name>
<dbReference type="InterPro" id="IPR008978">
    <property type="entry name" value="HSP20-like_chaperone"/>
</dbReference>
<accession>A0AAN8V226</accession>
<gene>
    <name evidence="6" type="ORF">RJ641_007794</name>
</gene>
<dbReference type="InterPro" id="IPR044587">
    <property type="entry name" value="HSP21-like"/>
</dbReference>
<evidence type="ECO:0000256" key="2">
    <source>
        <dbReference type="PROSITE-ProRule" id="PRU00285"/>
    </source>
</evidence>